<evidence type="ECO:0000256" key="2">
    <source>
        <dbReference type="ARBA" id="ARBA00004496"/>
    </source>
</evidence>
<keyword evidence="4" id="KW-0963">Cytoplasm</keyword>
<dbReference type="PROSITE" id="PS50005">
    <property type="entry name" value="TPR"/>
    <property type="match status" value="2"/>
</dbReference>
<sequence length="774" mass="85436">MDRGTGSSSHGGAAECGPGANALSKLSKQLDGSMLQQQGLHTTPLGKAGPSSMAVMRQRSRMGLEHTPGELTQEFLYGNPPIQHNPGAFNFTGVQRELEAVYPRMAHEKSQHYASDHLGSDWASEFPMNNRAGNTMHPHQLAEFEELYLRGTEMRPSWGSEFQGQQFRATMQSDAQNLNHIGIDSEAGREFEEAFIRAKESATWTSEFVNTNTSTAWEAEFEKTQQADISSGVETVDAADGADAISKTAGMLLDIVGNVDNIKFKQSKFVEFIQQLHHQELLIEDGKVVKPIHAVADRGPKAWADAFLESHEDDHNAGPRAVGWEEDFNLANQGQTANHSWAEEFAPRSDLHDGSWAQEFTSSEHSQHPMNVDKSIEGESMSSHEWSEQFSKHIQQQPAVLEGGDDMMWDQHMNTAWMQQQDSVLPPSESNLTREAPLTDIASLGVYEFTPNNPYLGSSFSLEFLQSPKNHQNLTESIMALEAAVQRDPTHANTWRYLGERQQENENDSMAIRALLRCTDLDSGNTAALLALSVSYTNEGLPNEAYEALNNWIAHNPLYEQFAGVPWSGLDSADSIGVLAASDKHAIVTDKFISAASVEPGDGLDEDVQVGLGVLFNISAEYSKAVDCFRAALVKRPNDYMLWNKLGASLANSHDPRSAMDAYFTALNINPSYIRARYNLAIACLQIGQYREAAEHLLGALSVQNHNMTHVMNLASKGGVAESSDSLLNASLGPQSHTLWSTLRMLADTYLNRSDLVSVCDQRNLSAFHNEFDF</sequence>
<evidence type="ECO:0000256" key="8">
    <source>
        <dbReference type="PROSITE-ProRule" id="PRU00339"/>
    </source>
</evidence>
<reference evidence="10 11" key="1">
    <citation type="submission" date="2021-02" db="EMBL/GenBank/DDBJ databases">
        <title>Variation within the Batrachochytrium salamandrivorans European outbreak.</title>
        <authorList>
            <person name="Kelly M."/>
            <person name="Pasmans F."/>
            <person name="Shea T.P."/>
            <person name="Munoz J.F."/>
            <person name="Carranza S."/>
            <person name="Cuomo C.A."/>
            <person name="Martel A."/>
        </authorList>
    </citation>
    <scope>NUCLEOTIDE SEQUENCE [LARGE SCALE GENOMIC DNA]</scope>
    <source>
        <strain evidence="10 11">AMFP18/2</strain>
    </source>
</reference>
<comment type="subcellular location">
    <subcellularLocation>
        <location evidence="2">Cytoplasm</location>
    </subcellularLocation>
    <subcellularLocation>
        <location evidence="1">Peroxisome</location>
    </subcellularLocation>
</comment>
<keyword evidence="6 8" id="KW-0802">TPR repeat</keyword>
<dbReference type="Gene3D" id="1.25.40.10">
    <property type="entry name" value="Tetratricopeptide repeat domain"/>
    <property type="match status" value="1"/>
</dbReference>
<evidence type="ECO:0000256" key="4">
    <source>
        <dbReference type="ARBA" id="ARBA00022490"/>
    </source>
</evidence>
<evidence type="ECO:0000256" key="6">
    <source>
        <dbReference type="ARBA" id="ARBA00022803"/>
    </source>
</evidence>
<feature type="compositionally biased region" description="Polar residues" evidence="9">
    <location>
        <begin position="1"/>
        <end position="10"/>
    </location>
</feature>
<keyword evidence="11" id="KW-1185">Reference proteome</keyword>
<name>A0ABQ8FAA2_9FUNG</name>
<evidence type="ECO:0000256" key="5">
    <source>
        <dbReference type="ARBA" id="ARBA00022737"/>
    </source>
</evidence>
<accession>A0ABQ8FAA2</accession>
<dbReference type="SMART" id="SM00028">
    <property type="entry name" value="TPR"/>
    <property type="match status" value="5"/>
</dbReference>
<dbReference type="PANTHER" id="PTHR10130:SF0">
    <property type="entry name" value="GH08708P"/>
    <property type="match status" value="1"/>
</dbReference>
<evidence type="ECO:0008006" key="12">
    <source>
        <dbReference type="Google" id="ProtNLM"/>
    </source>
</evidence>
<evidence type="ECO:0000256" key="7">
    <source>
        <dbReference type="ARBA" id="ARBA00023140"/>
    </source>
</evidence>
<evidence type="ECO:0000256" key="1">
    <source>
        <dbReference type="ARBA" id="ARBA00004275"/>
    </source>
</evidence>
<dbReference type="Proteomes" id="UP001648503">
    <property type="component" value="Unassembled WGS sequence"/>
</dbReference>
<protein>
    <recommendedName>
        <fullName evidence="12">Peroxin-5</fullName>
    </recommendedName>
</protein>
<dbReference type="InterPro" id="IPR024111">
    <property type="entry name" value="PEX5/PEX5L"/>
</dbReference>
<proteinExistence type="inferred from homology"/>
<keyword evidence="7" id="KW-0576">Peroxisome</keyword>
<evidence type="ECO:0000256" key="9">
    <source>
        <dbReference type="SAM" id="MobiDB-lite"/>
    </source>
</evidence>
<evidence type="ECO:0000313" key="11">
    <source>
        <dbReference type="Proteomes" id="UP001648503"/>
    </source>
</evidence>
<feature type="repeat" description="TPR" evidence="8">
    <location>
        <begin position="640"/>
        <end position="673"/>
    </location>
</feature>
<comment type="similarity">
    <text evidence="3">Belongs to the peroxisomal targeting signal receptor family.</text>
</comment>
<evidence type="ECO:0000256" key="3">
    <source>
        <dbReference type="ARBA" id="ARBA00005348"/>
    </source>
</evidence>
<feature type="region of interest" description="Disordered" evidence="9">
    <location>
        <begin position="1"/>
        <end position="20"/>
    </location>
</feature>
<organism evidence="10 11">
    <name type="scientific">Batrachochytrium salamandrivorans</name>
    <dbReference type="NCBI Taxonomy" id="1357716"/>
    <lineage>
        <taxon>Eukaryota</taxon>
        <taxon>Fungi</taxon>
        <taxon>Fungi incertae sedis</taxon>
        <taxon>Chytridiomycota</taxon>
        <taxon>Chytridiomycota incertae sedis</taxon>
        <taxon>Chytridiomycetes</taxon>
        <taxon>Rhizophydiales</taxon>
        <taxon>Rhizophydiales incertae sedis</taxon>
        <taxon>Batrachochytrium</taxon>
    </lineage>
</organism>
<dbReference type="EMBL" id="JAFCIX010000330">
    <property type="protein sequence ID" value="KAH6594656.1"/>
    <property type="molecule type" value="Genomic_DNA"/>
</dbReference>
<dbReference type="SUPFAM" id="SSF48452">
    <property type="entry name" value="TPR-like"/>
    <property type="match status" value="1"/>
</dbReference>
<dbReference type="InterPro" id="IPR019734">
    <property type="entry name" value="TPR_rpt"/>
</dbReference>
<feature type="repeat" description="TPR" evidence="8">
    <location>
        <begin position="606"/>
        <end position="639"/>
    </location>
</feature>
<keyword evidence="5" id="KW-0677">Repeat</keyword>
<gene>
    <name evidence="10" type="ORF">BASA50_006334</name>
</gene>
<dbReference type="InterPro" id="IPR011990">
    <property type="entry name" value="TPR-like_helical_dom_sf"/>
</dbReference>
<dbReference type="PANTHER" id="PTHR10130">
    <property type="entry name" value="PEROXISOMAL TARGETING SIGNAL 1 RECEPTOR PEX5"/>
    <property type="match status" value="1"/>
</dbReference>
<evidence type="ECO:0000313" key="10">
    <source>
        <dbReference type="EMBL" id="KAH6594656.1"/>
    </source>
</evidence>
<comment type="caution">
    <text evidence="10">The sequence shown here is derived from an EMBL/GenBank/DDBJ whole genome shotgun (WGS) entry which is preliminary data.</text>
</comment>